<evidence type="ECO:0000256" key="4">
    <source>
        <dbReference type="ARBA" id="ARBA00022833"/>
    </source>
</evidence>
<keyword evidence="8" id="KW-1185">Reference proteome</keyword>
<dbReference type="AlphaFoldDB" id="A0A240E057"/>
<dbReference type="Pfam" id="PF00753">
    <property type="entry name" value="Lactamase_B"/>
    <property type="match status" value="1"/>
</dbReference>
<dbReference type="SUPFAM" id="SSF56281">
    <property type="entry name" value="Metallo-hydrolase/oxidoreductase"/>
    <property type="match status" value="1"/>
</dbReference>
<dbReference type="PANTHER" id="PTHR46233">
    <property type="entry name" value="HYDROXYACYLGLUTATHIONE HYDROLASE GLOC"/>
    <property type="match status" value="1"/>
</dbReference>
<evidence type="ECO:0000256" key="2">
    <source>
        <dbReference type="ARBA" id="ARBA00022723"/>
    </source>
</evidence>
<keyword evidence="2" id="KW-0479">Metal-binding</keyword>
<feature type="domain" description="Metallo-beta-lactamase" evidence="6">
    <location>
        <begin position="14"/>
        <end position="194"/>
    </location>
</feature>
<keyword evidence="3" id="KW-0378">Hydrolase</keyword>
<evidence type="ECO:0000313" key="8">
    <source>
        <dbReference type="Proteomes" id="UP000218069"/>
    </source>
</evidence>
<dbReference type="GO" id="GO:0046872">
    <property type="term" value="F:metal ion binding"/>
    <property type="evidence" value="ECO:0007669"/>
    <property type="project" value="UniProtKB-KW"/>
</dbReference>
<evidence type="ECO:0000313" key="7">
    <source>
        <dbReference type="EMBL" id="SNX28825.1"/>
    </source>
</evidence>
<evidence type="ECO:0000256" key="5">
    <source>
        <dbReference type="SAM" id="MobiDB-lite"/>
    </source>
</evidence>
<feature type="region of interest" description="Disordered" evidence="5">
    <location>
        <begin position="195"/>
        <end position="217"/>
    </location>
</feature>
<dbReference type="PANTHER" id="PTHR46233:SF3">
    <property type="entry name" value="HYDROXYACYLGLUTATHIONE HYDROLASE GLOC"/>
    <property type="match status" value="1"/>
</dbReference>
<evidence type="ECO:0000256" key="1">
    <source>
        <dbReference type="ARBA" id="ARBA00001947"/>
    </source>
</evidence>
<name>A0A240E057_9BURK</name>
<dbReference type="Proteomes" id="UP000218069">
    <property type="component" value="Unassembled WGS sequence"/>
</dbReference>
<dbReference type="InterPro" id="IPR001279">
    <property type="entry name" value="Metallo-B-lactamas"/>
</dbReference>
<proteinExistence type="predicted"/>
<evidence type="ECO:0000256" key="3">
    <source>
        <dbReference type="ARBA" id="ARBA00022801"/>
    </source>
</evidence>
<accession>A0A240E057</accession>
<dbReference type="SMART" id="SM00849">
    <property type="entry name" value="Lactamase_B"/>
    <property type="match status" value="1"/>
</dbReference>
<gene>
    <name evidence="7" type="ORF">SAMN06295945_1173</name>
</gene>
<dbReference type="GO" id="GO:0016787">
    <property type="term" value="F:hydrolase activity"/>
    <property type="evidence" value="ECO:0007669"/>
    <property type="project" value="UniProtKB-KW"/>
</dbReference>
<organism evidence="7 8">
    <name type="scientific">Polynucleobacter meluiroseus</name>
    <dbReference type="NCBI Taxonomy" id="1938814"/>
    <lineage>
        <taxon>Bacteria</taxon>
        <taxon>Pseudomonadati</taxon>
        <taxon>Pseudomonadota</taxon>
        <taxon>Betaproteobacteria</taxon>
        <taxon>Burkholderiales</taxon>
        <taxon>Burkholderiaceae</taxon>
        <taxon>Polynucleobacter</taxon>
    </lineage>
</organism>
<dbReference type="EMBL" id="OANS01000003">
    <property type="protein sequence ID" value="SNX28825.1"/>
    <property type="molecule type" value="Genomic_DNA"/>
</dbReference>
<dbReference type="InterPro" id="IPR051453">
    <property type="entry name" value="MBL_Glyoxalase_II"/>
</dbReference>
<evidence type="ECO:0000259" key="6">
    <source>
        <dbReference type="SMART" id="SM00849"/>
    </source>
</evidence>
<comment type="cofactor">
    <cofactor evidence="1">
        <name>Zn(2+)</name>
        <dbReference type="ChEBI" id="CHEBI:29105"/>
    </cofactor>
</comment>
<protein>
    <submittedName>
        <fullName evidence="7">Glyoxylase, beta-lactamase superfamily II</fullName>
    </submittedName>
</protein>
<sequence length="217" mass="23683">MPIKLGIVPVTPFEQNCSILVCQETGDAAVVDPGGDIEKILDGVKQLGGTVKKILLTHGHLDHCAAAKDLADQLHVPIEGPQIEERFWLDQLPEQTVRFGFGHAKAFTPTRWLEDGDHVKVGNVDLEVFHCPGHTPGHVVFFDREDRLAIVGDVLFAGSIGRTDFPRGNHADLINAIKTKLWPLGDDVQFVPGHGPMSTFGEERASNPYVGDQASQQ</sequence>
<dbReference type="Gene3D" id="3.60.15.10">
    <property type="entry name" value="Ribonuclease Z/Hydroxyacylglutathione hydrolase-like"/>
    <property type="match status" value="1"/>
</dbReference>
<dbReference type="CDD" id="cd07737">
    <property type="entry name" value="YcbL-like_MBL-fold"/>
    <property type="match status" value="1"/>
</dbReference>
<dbReference type="InterPro" id="IPR036866">
    <property type="entry name" value="RibonucZ/Hydroxyglut_hydro"/>
</dbReference>
<reference evidence="8" key="1">
    <citation type="submission" date="2017-08" db="EMBL/GenBank/DDBJ databases">
        <authorList>
            <person name="Varghese N."/>
            <person name="Submissions S."/>
        </authorList>
    </citation>
    <scope>NUCLEOTIDE SEQUENCE [LARGE SCALE GENOMIC DNA]</scope>
    <source>
        <strain evidence="8">AP-Melu-1000-B4</strain>
    </source>
</reference>
<keyword evidence="4" id="KW-0862">Zinc</keyword>